<dbReference type="Proteomes" id="UP001549749">
    <property type="component" value="Unassembled WGS sequence"/>
</dbReference>
<organism evidence="3 4">
    <name type="scientific">Chitinophaga defluvii</name>
    <dbReference type="NCBI Taxonomy" id="3163343"/>
    <lineage>
        <taxon>Bacteria</taxon>
        <taxon>Pseudomonadati</taxon>
        <taxon>Bacteroidota</taxon>
        <taxon>Chitinophagia</taxon>
        <taxon>Chitinophagales</taxon>
        <taxon>Chitinophagaceae</taxon>
        <taxon>Chitinophaga</taxon>
    </lineage>
</organism>
<dbReference type="InterPro" id="IPR050807">
    <property type="entry name" value="TransReg_Diox_bact_type"/>
</dbReference>
<feature type="domain" description="HTH cro/C1-type" evidence="2">
    <location>
        <begin position="17"/>
        <end position="71"/>
    </location>
</feature>
<evidence type="ECO:0000256" key="1">
    <source>
        <dbReference type="ARBA" id="ARBA00023125"/>
    </source>
</evidence>
<reference evidence="3 4" key="1">
    <citation type="submission" date="2024-06" db="EMBL/GenBank/DDBJ databases">
        <title>Chitinophaga defluvii sp. nov., isolated from municipal sewage.</title>
        <authorList>
            <person name="Zhang L."/>
        </authorList>
    </citation>
    <scope>NUCLEOTIDE SEQUENCE [LARGE SCALE GENOMIC DNA]</scope>
    <source>
        <strain evidence="3 4">H8</strain>
    </source>
</reference>
<dbReference type="PANTHER" id="PTHR46797">
    <property type="entry name" value="HTH-TYPE TRANSCRIPTIONAL REGULATOR"/>
    <property type="match status" value="1"/>
</dbReference>
<accession>A0ABV2T8W7</accession>
<dbReference type="InterPro" id="IPR001387">
    <property type="entry name" value="Cro/C1-type_HTH"/>
</dbReference>
<evidence type="ECO:0000259" key="2">
    <source>
        <dbReference type="PROSITE" id="PS50943"/>
    </source>
</evidence>
<dbReference type="SMART" id="SM00530">
    <property type="entry name" value="HTH_XRE"/>
    <property type="match status" value="1"/>
</dbReference>
<sequence>MLTNKNQVVLKALGEKLHQQRKAKKLSLRQLASIADVDYSQIDKIEKGRLNITIITLISIADALEMSPGELLDYNPEERP</sequence>
<dbReference type="SUPFAM" id="SSF47413">
    <property type="entry name" value="lambda repressor-like DNA-binding domains"/>
    <property type="match status" value="1"/>
</dbReference>
<dbReference type="PANTHER" id="PTHR46797:SF1">
    <property type="entry name" value="METHYLPHOSPHONATE SYNTHASE"/>
    <property type="match status" value="1"/>
</dbReference>
<dbReference type="RefSeq" id="WP_354662041.1">
    <property type="nucleotide sequence ID" value="NZ_JBEXAC010000002.1"/>
</dbReference>
<dbReference type="InterPro" id="IPR010982">
    <property type="entry name" value="Lambda_DNA-bd_dom_sf"/>
</dbReference>
<dbReference type="Pfam" id="PF01381">
    <property type="entry name" value="HTH_3"/>
    <property type="match status" value="1"/>
</dbReference>
<dbReference type="PROSITE" id="PS50943">
    <property type="entry name" value="HTH_CROC1"/>
    <property type="match status" value="1"/>
</dbReference>
<evidence type="ECO:0000313" key="4">
    <source>
        <dbReference type="Proteomes" id="UP001549749"/>
    </source>
</evidence>
<evidence type="ECO:0000313" key="3">
    <source>
        <dbReference type="EMBL" id="MET6999478.1"/>
    </source>
</evidence>
<gene>
    <name evidence="3" type="ORF">ABR189_18965</name>
</gene>
<dbReference type="EMBL" id="JBEXAC010000002">
    <property type="protein sequence ID" value="MET6999478.1"/>
    <property type="molecule type" value="Genomic_DNA"/>
</dbReference>
<name>A0ABV2T8W7_9BACT</name>
<keyword evidence="4" id="KW-1185">Reference proteome</keyword>
<protein>
    <submittedName>
        <fullName evidence="3">Helix-turn-helix transcriptional regulator</fullName>
    </submittedName>
</protein>
<comment type="caution">
    <text evidence="3">The sequence shown here is derived from an EMBL/GenBank/DDBJ whole genome shotgun (WGS) entry which is preliminary data.</text>
</comment>
<dbReference type="Gene3D" id="1.10.260.40">
    <property type="entry name" value="lambda repressor-like DNA-binding domains"/>
    <property type="match status" value="1"/>
</dbReference>
<keyword evidence="1" id="KW-0238">DNA-binding</keyword>
<dbReference type="CDD" id="cd00093">
    <property type="entry name" value="HTH_XRE"/>
    <property type="match status" value="1"/>
</dbReference>
<proteinExistence type="predicted"/>